<dbReference type="Proteomes" id="UP000799302">
    <property type="component" value="Unassembled WGS sequence"/>
</dbReference>
<dbReference type="Gene3D" id="3.40.50.1820">
    <property type="entry name" value="alpha/beta hydrolase"/>
    <property type="match status" value="1"/>
</dbReference>
<dbReference type="InterPro" id="IPR029058">
    <property type="entry name" value="AB_hydrolase_fold"/>
</dbReference>
<reference evidence="2" key="1">
    <citation type="journal article" date="2020" name="Stud. Mycol.">
        <title>101 Dothideomycetes genomes: a test case for predicting lifestyles and emergence of pathogens.</title>
        <authorList>
            <person name="Haridas S."/>
            <person name="Albert R."/>
            <person name="Binder M."/>
            <person name="Bloem J."/>
            <person name="Labutti K."/>
            <person name="Salamov A."/>
            <person name="Andreopoulos B."/>
            <person name="Baker S."/>
            <person name="Barry K."/>
            <person name="Bills G."/>
            <person name="Bluhm B."/>
            <person name="Cannon C."/>
            <person name="Castanera R."/>
            <person name="Culley D."/>
            <person name="Daum C."/>
            <person name="Ezra D."/>
            <person name="Gonzalez J."/>
            <person name="Henrissat B."/>
            <person name="Kuo A."/>
            <person name="Liang C."/>
            <person name="Lipzen A."/>
            <person name="Lutzoni F."/>
            <person name="Magnuson J."/>
            <person name="Mondo S."/>
            <person name="Nolan M."/>
            <person name="Ohm R."/>
            <person name="Pangilinan J."/>
            <person name="Park H.-J."/>
            <person name="Ramirez L."/>
            <person name="Alfaro M."/>
            <person name="Sun H."/>
            <person name="Tritt A."/>
            <person name="Yoshinaga Y."/>
            <person name="Zwiers L.-H."/>
            <person name="Turgeon B."/>
            <person name="Goodwin S."/>
            <person name="Spatafora J."/>
            <person name="Crous P."/>
            <person name="Grigoriev I."/>
        </authorList>
    </citation>
    <scope>NUCLEOTIDE SEQUENCE</scope>
    <source>
        <strain evidence="2">CBS 115976</strain>
    </source>
</reference>
<dbReference type="GO" id="GO:0016787">
    <property type="term" value="F:hydrolase activity"/>
    <property type="evidence" value="ECO:0007669"/>
    <property type="project" value="InterPro"/>
</dbReference>
<dbReference type="OrthoDB" id="17560at2759"/>
<evidence type="ECO:0000313" key="3">
    <source>
        <dbReference type="Proteomes" id="UP000799302"/>
    </source>
</evidence>
<organism evidence="2 3">
    <name type="scientific">Microthyrium microscopicum</name>
    <dbReference type="NCBI Taxonomy" id="703497"/>
    <lineage>
        <taxon>Eukaryota</taxon>
        <taxon>Fungi</taxon>
        <taxon>Dikarya</taxon>
        <taxon>Ascomycota</taxon>
        <taxon>Pezizomycotina</taxon>
        <taxon>Dothideomycetes</taxon>
        <taxon>Dothideomycetes incertae sedis</taxon>
        <taxon>Microthyriales</taxon>
        <taxon>Microthyriaceae</taxon>
        <taxon>Microthyrium</taxon>
    </lineage>
</organism>
<protein>
    <recommendedName>
        <fullName evidence="1">Dienelactone hydrolase domain-containing protein</fullName>
    </recommendedName>
</protein>
<name>A0A6A6U237_9PEZI</name>
<evidence type="ECO:0000313" key="2">
    <source>
        <dbReference type="EMBL" id="KAF2665980.1"/>
    </source>
</evidence>
<proteinExistence type="predicted"/>
<dbReference type="InterPro" id="IPR002925">
    <property type="entry name" value="Dienelactn_hydro"/>
</dbReference>
<gene>
    <name evidence="2" type="ORF">BT63DRAFT_458342</name>
</gene>
<keyword evidence="3" id="KW-1185">Reference proteome</keyword>
<dbReference type="Pfam" id="PF01738">
    <property type="entry name" value="DLH"/>
    <property type="match status" value="1"/>
</dbReference>
<sequence length="284" mass="30920">MADCESCIRGTIHKGDPIGVEEQVHGLNTYIVGNRTNPRAIIVIYPDAFGRNLINNFLIADAYAKSGDYLVYMPDFYEGDAASLSLADLAIPVDASKLSSFSKYTGLLMALPTFIMFLSRHGAAKSERVTNEFLAKLRKATPKEQKIGIVGFCFGGKYAMIAGLGRNKISLDGNESDKVPLVDAVVALHPSNLSLPADAEDIIVPLSIGWGKEDSSAKIELMGKVQELHKKAAAAGKQVPEVEHKVYVPGRHGFAVRGNPDDPAEKKCLEDSVTQVLDWFKKWL</sequence>
<dbReference type="AlphaFoldDB" id="A0A6A6U237"/>
<dbReference type="PANTHER" id="PTHR17630">
    <property type="entry name" value="DIENELACTONE HYDROLASE"/>
    <property type="match status" value="1"/>
</dbReference>
<dbReference type="SUPFAM" id="SSF53474">
    <property type="entry name" value="alpha/beta-Hydrolases"/>
    <property type="match status" value="1"/>
</dbReference>
<evidence type="ECO:0000259" key="1">
    <source>
        <dbReference type="Pfam" id="PF01738"/>
    </source>
</evidence>
<dbReference type="EMBL" id="MU004239">
    <property type="protein sequence ID" value="KAF2665980.1"/>
    <property type="molecule type" value="Genomic_DNA"/>
</dbReference>
<accession>A0A6A6U237</accession>
<feature type="domain" description="Dienelactone hydrolase" evidence="1">
    <location>
        <begin position="28"/>
        <end position="282"/>
    </location>
</feature>
<dbReference type="PANTHER" id="PTHR17630:SF87">
    <property type="entry name" value="DIENELACTONE HYDROLASE DOMAIN-CONTAINING PROTEIN"/>
    <property type="match status" value="1"/>
</dbReference>